<dbReference type="OrthoDB" id="2439498at2759"/>
<dbReference type="Proteomes" id="UP000789759">
    <property type="component" value="Unassembled WGS sequence"/>
</dbReference>
<keyword evidence="2" id="KW-1185">Reference proteome</keyword>
<gene>
    <name evidence="1" type="ORF">CPELLU_LOCUS4926</name>
</gene>
<sequence length="142" mass="16967">MNITEAVYNSLISLNNTNNFYKDKNEKLNIDFNIELLSLQNFLLKNKFSNKENFDLEFGHHIIMLILDSDGYSWKASSQTSSFRKIKRHIYLFRKTSHIETSPEIKKFIKDNIYCSSSEICHQVCENQINRYEYITVQQIYY</sequence>
<dbReference type="AlphaFoldDB" id="A0A9N9B868"/>
<protein>
    <submittedName>
        <fullName evidence="1">10314_t:CDS:1</fullName>
    </submittedName>
</protein>
<proteinExistence type="predicted"/>
<dbReference type="EMBL" id="CAJVQA010002681">
    <property type="protein sequence ID" value="CAG8554844.1"/>
    <property type="molecule type" value="Genomic_DNA"/>
</dbReference>
<comment type="caution">
    <text evidence="1">The sequence shown here is derived from an EMBL/GenBank/DDBJ whole genome shotgun (WGS) entry which is preliminary data.</text>
</comment>
<evidence type="ECO:0000313" key="1">
    <source>
        <dbReference type="EMBL" id="CAG8554844.1"/>
    </source>
</evidence>
<evidence type="ECO:0000313" key="2">
    <source>
        <dbReference type="Proteomes" id="UP000789759"/>
    </source>
</evidence>
<reference evidence="1" key="1">
    <citation type="submission" date="2021-06" db="EMBL/GenBank/DDBJ databases">
        <authorList>
            <person name="Kallberg Y."/>
            <person name="Tangrot J."/>
            <person name="Rosling A."/>
        </authorList>
    </citation>
    <scope>NUCLEOTIDE SEQUENCE</scope>
    <source>
        <strain evidence="1">FL966</strain>
    </source>
</reference>
<name>A0A9N9B868_9GLOM</name>
<organism evidence="1 2">
    <name type="scientific">Cetraspora pellucida</name>
    <dbReference type="NCBI Taxonomy" id="1433469"/>
    <lineage>
        <taxon>Eukaryota</taxon>
        <taxon>Fungi</taxon>
        <taxon>Fungi incertae sedis</taxon>
        <taxon>Mucoromycota</taxon>
        <taxon>Glomeromycotina</taxon>
        <taxon>Glomeromycetes</taxon>
        <taxon>Diversisporales</taxon>
        <taxon>Gigasporaceae</taxon>
        <taxon>Cetraspora</taxon>
    </lineage>
</organism>
<accession>A0A9N9B868</accession>